<keyword evidence="1" id="KW-0347">Helicase</keyword>
<dbReference type="RefSeq" id="YP_009342398.1">
    <property type="nucleotide sequence ID" value="NC_033464.1"/>
</dbReference>
<dbReference type="OrthoDB" id="2958at10239"/>
<dbReference type="Proteomes" id="UP000203542">
    <property type="component" value="Segment"/>
</dbReference>
<accession>A0A1R3T5H5</accession>
<sequence>MSNGSTAMYWTDGHICSASLYTVWTKQGHKCDANDSRLVALFYLLCMETNGKKLVPHFAMVEVSSEQLSRGCRAEVGFITPARATIAAHEASRSGCWPLSTLGNVSLWQTIYGNLMACLRLSLGYNAFYEPVRLGLDTVSGLLVVTLPIKEDITTDTPAPRPGLLRADASIKLDSMTVKANAIGTDGSSMARARLMALRGHSRNQHSSLDIEITTKETRFSRRYNDSLGPPTKRGGCIDSILTIEERHLKIPGTNQIVVRVMVPKYYDCLVASADGFSAPAVMLLYMKWHEALYSTPGAVPSIFAYLGPELSPNGEDTDYFCMIGFPGWPTIKADINSGINAARDSVALYTFTDGLWPVMGIRAFQLLTPWGVEKPPIKIKQDKFSTLMELSEKWPAGKIVGPPDAPISLSGLWIAKYDFSVFFPALYLSLVPEHSRLAKAVAERIIRRCKFLKQALVYMFGGLQHLDKDAYKAIIGLANIIGDRVEAVASDFRFATLTYIKDGFWGAFADDLYEAEINGTSDRDVMHYNPSGVPPISEQVSEDGLVAAADKAERLRLICQTVANETLREFGLNLPGNIQLTLRTEGLYTDAISWGCNNYWLWNRFTQDEEFVGFPCRSMAWIEAKSRLGDSLRTLALASCEAKQNVIDRAEWLCDELAYVAFQHRLDASFWCVQTPISEQMPPPSVFANGQLLDGDHKPRKTVLIKTPDNGTVSVPCSLFPANIVTPGIACVELLEPIYKTFCSMFNKALEAKWEDDDYDKLVYPIERVAFLFN</sequence>
<protein>
    <submittedName>
        <fullName evidence="1">Helicase-primase subunit</fullName>
    </submittedName>
</protein>
<keyword evidence="2" id="KW-1185">Reference proteome</keyword>
<evidence type="ECO:0000313" key="1">
    <source>
        <dbReference type="EMBL" id="SCO83593.1"/>
    </source>
</evidence>
<dbReference type="EMBL" id="LT608135">
    <property type="protein sequence ID" value="SCO83593.1"/>
    <property type="molecule type" value="Genomic_DNA"/>
</dbReference>
<reference evidence="1" key="1">
    <citation type="submission" date="2016-08" db="EMBL/GenBank/DDBJ databases">
        <authorList>
            <person name="Seilhamer J.J."/>
        </authorList>
    </citation>
    <scope>NUCLEOTIDE SEQUENCE [LARGE SCALE GENOMIC DNA]</scope>
    <source>
        <strain evidence="1">Lib01004</strain>
    </source>
</reference>
<dbReference type="Pfam" id="PF03324">
    <property type="entry name" value="Herpes_HEPA"/>
    <property type="match status" value="1"/>
</dbReference>
<dbReference type="InterPro" id="IPR004996">
    <property type="entry name" value="HSV_HEPA"/>
</dbReference>
<name>A0A1R3T5H5_9ALPH</name>
<dbReference type="GO" id="GO:0019079">
    <property type="term" value="P:viral genome replication"/>
    <property type="evidence" value="ECO:0007669"/>
    <property type="project" value="InterPro"/>
</dbReference>
<keyword evidence="1" id="KW-0378">Hydrolase</keyword>
<gene>
    <name evidence="1" type="primary">UL8</name>
</gene>
<organism evidence="1">
    <name type="scientific">Spheniscid alphaherpesvirus 1</name>
    <dbReference type="NCBI Taxonomy" id="2560777"/>
    <lineage>
        <taxon>Viruses</taxon>
        <taxon>Duplodnaviria</taxon>
        <taxon>Heunggongvirae</taxon>
        <taxon>Peploviricota</taxon>
        <taxon>Herviviricetes</taxon>
        <taxon>Herpesvirales</taxon>
        <taxon>Orthoherpesviridae</taxon>
        <taxon>Alphaherpesvirinae</taxon>
        <taxon>Mardivirus</taxon>
        <taxon>Mardivirus spheniscidalpha1</taxon>
    </lineage>
</organism>
<dbReference type="KEGG" id="vg:30902413"/>
<proteinExistence type="inferred from homology"/>
<dbReference type="HAMAP" id="MF_04010">
    <property type="entry name" value="HSV_HEPA"/>
    <property type="match status" value="1"/>
</dbReference>
<keyword evidence="1" id="KW-0067">ATP-binding</keyword>
<evidence type="ECO:0000313" key="2">
    <source>
        <dbReference type="Proteomes" id="UP000203542"/>
    </source>
</evidence>
<dbReference type="GeneID" id="30902413"/>
<keyword evidence="1" id="KW-0547">Nucleotide-binding</keyword>
<dbReference type="GO" id="GO:0004386">
    <property type="term" value="F:helicase activity"/>
    <property type="evidence" value="ECO:0007669"/>
    <property type="project" value="UniProtKB-KW"/>
</dbReference>